<evidence type="ECO:0000256" key="1">
    <source>
        <dbReference type="ARBA" id="ARBA00010457"/>
    </source>
</evidence>
<keyword evidence="2" id="KW-0560">Oxidoreductase</keyword>
<dbReference type="KEGG" id="talb:FTW19_06970"/>
<evidence type="ECO:0000313" key="6">
    <source>
        <dbReference type="Proteomes" id="UP000321820"/>
    </source>
</evidence>
<evidence type="ECO:0000313" key="5">
    <source>
        <dbReference type="EMBL" id="QEE27757.1"/>
    </source>
</evidence>
<dbReference type="PROSITE" id="PS00332">
    <property type="entry name" value="SOD_CU_ZN_2"/>
    <property type="match status" value="1"/>
</dbReference>
<dbReference type="Gene3D" id="2.60.40.200">
    <property type="entry name" value="Superoxide dismutase, copper/zinc binding domain"/>
    <property type="match status" value="1"/>
</dbReference>
<feature type="signal peptide" evidence="3">
    <location>
        <begin position="1"/>
        <end position="19"/>
    </location>
</feature>
<comment type="function">
    <text evidence="2">Destroys radicals which are normally produced within the cells and which are toxic to biological systems.</text>
</comment>
<proteinExistence type="inferred from homology"/>
<dbReference type="OrthoDB" id="9792957at2"/>
<feature type="chain" id="PRO_5022846404" description="Superoxide dismutase [Cu-Zn]" evidence="3">
    <location>
        <begin position="20"/>
        <end position="171"/>
    </location>
</feature>
<dbReference type="GO" id="GO:0005507">
    <property type="term" value="F:copper ion binding"/>
    <property type="evidence" value="ECO:0007669"/>
    <property type="project" value="InterPro"/>
</dbReference>
<dbReference type="CDD" id="cd00305">
    <property type="entry name" value="Cu-Zn_Superoxide_Dismutase"/>
    <property type="match status" value="1"/>
</dbReference>
<dbReference type="PANTHER" id="PTHR10003">
    <property type="entry name" value="SUPEROXIDE DISMUTASE CU-ZN -RELATED"/>
    <property type="match status" value="1"/>
</dbReference>
<dbReference type="Proteomes" id="UP000321820">
    <property type="component" value="Chromosome"/>
</dbReference>
<gene>
    <name evidence="5" type="ORF">FTW19_06970</name>
</gene>
<sequence length="171" mass="17723">MRLASVAAAALLVAVPVFAAAPQPVKVMLKDANGKDAGYVTFSPAKSGVKVMVMLANLPAGEHAVHVHAGATCEAPSFQSAGGHFNPENKHHGFKNPEGHHDGDFPESVTMTGGMGHKTFDADYLSLDPSAPNSIYGHTVVVHEKADDQMTDPAGNAGSRLACGVIEKPAM</sequence>
<comment type="catalytic activity">
    <reaction evidence="2">
        <text>2 superoxide + 2 H(+) = H2O2 + O2</text>
        <dbReference type="Rhea" id="RHEA:20696"/>
        <dbReference type="ChEBI" id="CHEBI:15378"/>
        <dbReference type="ChEBI" id="CHEBI:15379"/>
        <dbReference type="ChEBI" id="CHEBI:16240"/>
        <dbReference type="ChEBI" id="CHEBI:18421"/>
        <dbReference type="EC" id="1.15.1.1"/>
    </reaction>
</comment>
<dbReference type="SUPFAM" id="SSF49329">
    <property type="entry name" value="Cu,Zn superoxide dismutase-like"/>
    <property type="match status" value="1"/>
</dbReference>
<dbReference type="InterPro" id="IPR018152">
    <property type="entry name" value="SOD_Cu/Zn_BS"/>
</dbReference>
<keyword evidence="2" id="KW-0186">Copper</keyword>
<protein>
    <recommendedName>
        <fullName evidence="2">Superoxide dismutase [Cu-Zn]</fullName>
        <ecNumber evidence="2">1.15.1.1</ecNumber>
    </recommendedName>
</protein>
<name>A0A5B9EBU0_9BACT</name>
<keyword evidence="6" id="KW-1185">Reference proteome</keyword>
<evidence type="ECO:0000256" key="3">
    <source>
        <dbReference type="SAM" id="SignalP"/>
    </source>
</evidence>
<comment type="similarity">
    <text evidence="1 2">Belongs to the Cu-Zn superoxide dismutase family.</text>
</comment>
<dbReference type="EMBL" id="CP042806">
    <property type="protein sequence ID" value="QEE27757.1"/>
    <property type="molecule type" value="Genomic_DNA"/>
</dbReference>
<dbReference type="Pfam" id="PF00080">
    <property type="entry name" value="Sod_Cu"/>
    <property type="match status" value="1"/>
</dbReference>
<keyword evidence="3" id="KW-0732">Signal</keyword>
<comment type="cofactor">
    <cofactor evidence="2">
        <name>Cu cation</name>
        <dbReference type="ChEBI" id="CHEBI:23378"/>
    </cofactor>
    <text evidence="2">Binds 1 copper ion per subunit.</text>
</comment>
<dbReference type="InterPro" id="IPR036423">
    <property type="entry name" value="SOD-like_Cu/Zn_dom_sf"/>
</dbReference>
<dbReference type="GO" id="GO:0004784">
    <property type="term" value="F:superoxide dismutase activity"/>
    <property type="evidence" value="ECO:0007669"/>
    <property type="project" value="UniProtKB-EC"/>
</dbReference>
<keyword evidence="2" id="KW-0479">Metal-binding</keyword>
<organism evidence="5 6">
    <name type="scientific">Terriglobus albidus</name>
    <dbReference type="NCBI Taxonomy" id="1592106"/>
    <lineage>
        <taxon>Bacteria</taxon>
        <taxon>Pseudomonadati</taxon>
        <taxon>Acidobacteriota</taxon>
        <taxon>Terriglobia</taxon>
        <taxon>Terriglobales</taxon>
        <taxon>Acidobacteriaceae</taxon>
        <taxon>Terriglobus</taxon>
    </lineage>
</organism>
<evidence type="ECO:0000256" key="2">
    <source>
        <dbReference type="RuleBase" id="RU000393"/>
    </source>
</evidence>
<comment type="cofactor">
    <cofactor evidence="2">
        <name>Zn(2+)</name>
        <dbReference type="ChEBI" id="CHEBI:29105"/>
    </cofactor>
    <text evidence="2">Binds 1 zinc ion per subunit.</text>
</comment>
<evidence type="ECO:0000259" key="4">
    <source>
        <dbReference type="Pfam" id="PF00080"/>
    </source>
</evidence>
<dbReference type="InterPro" id="IPR024134">
    <property type="entry name" value="SOD_Cu/Zn_/chaperone"/>
</dbReference>
<dbReference type="EC" id="1.15.1.1" evidence="2"/>
<feature type="domain" description="Superoxide dismutase copper/zinc binding" evidence="4">
    <location>
        <begin position="38"/>
        <end position="166"/>
    </location>
</feature>
<dbReference type="RefSeq" id="WP_147646947.1">
    <property type="nucleotide sequence ID" value="NZ_CP042806.1"/>
</dbReference>
<dbReference type="InterPro" id="IPR001424">
    <property type="entry name" value="SOD_Cu_Zn_dom"/>
</dbReference>
<dbReference type="AlphaFoldDB" id="A0A5B9EBU0"/>
<accession>A0A5B9EBU0</accession>
<reference evidence="5 6" key="1">
    <citation type="submission" date="2019-08" db="EMBL/GenBank/DDBJ databases">
        <title>Complete genome sequence of Terriglobus albidus strain ORNL.</title>
        <authorList>
            <person name="Podar M."/>
        </authorList>
    </citation>
    <scope>NUCLEOTIDE SEQUENCE [LARGE SCALE GENOMIC DNA]</scope>
    <source>
        <strain evidence="5 6">ORNL</strain>
    </source>
</reference>
<keyword evidence="2" id="KW-0862">Zinc</keyword>